<dbReference type="KEGG" id="nli:G3M70_14485"/>
<sequence>MEPVREIWIIESKMKNKKDGWWPQADKTFQEKRFGKETLDELKTEFKNFDFRLARYLPEK</sequence>
<dbReference type="AlphaFoldDB" id="A0A7T0G133"/>
<protein>
    <submittedName>
        <fullName evidence="1">Uncharacterized protein</fullName>
    </submittedName>
</protein>
<evidence type="ECO:0000313" key="2">
    <source>
        <dbReference type="Proteomes" id="UP000594688"/>
    </source>
</evidence>
<evidence type="ECO:0000313" key="1">
    <source>
        <dbReference type="EMBL" id="QPJ63019.1"/>
    </source>
</evidence>
<dbReference type="Proteomes" id="UP000594688">
    <property type="component" value="Chromosome"/>
</dbReference>
<proteinExistence type="predicted"/>
<gene>
    <name evidence="1" type="ORF">G3M70_14485</name>
</gene>
<organism evidence="1 2">
    <name type="scientific">Candidatus Nitronauta litoralis</name>
    <dbReference type="NCBI Taxonomy" id="2705533"/>
    <lineage>
        <taxon>Bacteria</taxon>
        <taxon>Pseudomonadati</taxon>
        <taxon>Nitrospinota/Tectimicrobiota group</taxon>
        <taxon>Nitrospinota</taxon>
        <taxon>Nitrospinia</taxon>
        <taxon>Nitrospinales</taxon>
        <taxon>Nitrospinaceae</taxon>
        <taxon>Candidatus Nitronauta</taxon>
    </lineage>
</organism>
<accession>A0A7T0G133</accession>
<reference evidence="1 2" key="1">
    <citation type="submission" date="2020-02" db="EMBL/GenBank/DDBJ databases">
        <title>Genomic and physiological characterization of two novel Nitrospinaceae genera.</title>
        <authorList>
            <person name="Mueller A.J."/>
            <person name="Jung M.-Y."/>
            <person name="Strachan C.R."/>
            <person name="Herbold C.W."/>
            <person name="Kirkegaard R.H."/>
            <person name="Daims H."/>
        </authorList>
    </citation>
    <scope>NUCLEOTIDE SEQUENCE [LARGE SCALE GENOMIC DNA]</scope>
    <source>
        <strain evidence="1">EB</strain>
    </source>
</reference>
<dbReference type="EMBL" id="CP048685">
    <property type="protein sequence ID" value="QPJ63019.1"/>
    <property type="molecule type" value="Genomic_DNA"/>
</dbReference>
<name>A0A7T0G133_9BACT</name>